<evidence type="ECO:0000256" key="5">
    <source>
        <dbReference type="ARBA" id="ARBA00022705"/>
    </source>
</evidence>
<feature type="active site" description="N6-AMP-lysine intermediate" evidence="14">
    <location>
        <position position="119"/>
    </location>
</feature>
<proteinExistence type="inferred from homology"/>
<feature type="binding site" evidence="14">
    <location>
        <position position="290"/>
    </location>
    <ligand>
        <name>NAD(+)</name>
        <dbReference type="ChEBI" id="CHEBI:57540"/>
    </ligand>
</feature>
<dbReference type="Proteomes" id="UP000008305">
    <property type="component" value="Chromosome"/>
</dbReference>
<dbReference type="FunFam" id="2.40.50.140:FF:000012">
    <property type="entry name" value="DNA ligase"/>
    <property type="match status" value="1"/>
</dbReference>
<dbReference type="Gene3D" id="1.10.287.610">
    <property type="entry name" value="Helix hairpin bin"/>
    <property type="match status" value="1"/>
</dbReference>
<dbReference type="Pfam" id="PF12826">
    <property type="entry name" value="HHH_2"/>
    <property type="match status" value="1"/>
</dbReference>
<dbReference type="InterPro" id="IPR004150">
    <property type="entry name" value="NAD_DNA_ligase_OB"/>
</dbReference>
<keyword evidence="9 14" id="KW-0460">Magnesium</keyword>
<dbReference type="Gene3D" id="3.30.470.30">
    <property type="entry name" value="DNA ligase/mRNA capping enzyme"/>
    <property type="match status" value="1"/>
</dbReference>
<feature type="binding site" evidence="14">
    <location>
        <position position="411"/>
    </location>
    <ligand>
        <name>Zn(2+)</name>
        <dbReference type="ChEBI" id="CHEBI:29105"/>
    </ligand>
</feature>
<dbReference type="InterPro" id="IPR018239">
    <property type="entry name" value="DNA_ligase_AS"/>
</dbReference>
<dbReference type="GO" id="GO:0003677">
    <property type="term" value="F:DNA binding"/>
    <property type="evidence" value="ECO:0007669"/>
    <property type="project" value="InterPro"/>
</dbReference>
<keyword evidence="5 14" id="KW-0235">DNA replication</keyword>
<dbReference type="KEGG" id="cpm:G5S_0993"/>
<evidence type="ECO:0000256" key="6">
    <source>
        <dbReference type="ARBA" id="ARBA00022723"/>
    </source>
</evidence>
<dbReference type="InterPro" id="IPR001679">
    <property type="entry name" value="DNA_ligase"/>
</dbReference>
<evidence type="ECO:0000259" key="16">
    <source>
        <dbReference type="PROSITE" id="PS50172"/>
    </source>
</evidence>
<feature type="binding site" evidence="14">
    <location>
        <position position="314"/>
    </location>
    <ligand>
        <name>NAD(+)</name>
        <dbReference type="ChEBI" id="CHEBI:57540"/>
    </ligand>
</feature>
<keyword evidence="11 14" id="KW-0234">DNA repair</keyword>
<feature type="binding site" evidence="14">
    <location>
        <begin position="87"/>
        <end position="88"/>
    </location>
    <ligand>
        <name>NAD(+)</name>
        <dbReference type="ChEBI" id="CHEBI:57540"/>
    </ligand>
</feature>
<comment type="function">
    <text evidence="1 14">DNA ligase that catalyzes the formation of phosphodiester linkages between 5'-phosphoryl and 3'-hydroxyl groups in double-stranded DNA using NAD as a coenzyme and as the energy source for the reaction. It is essential for DNA replication and repair of damaged DNA.</text>
</comment>
<dbReference type="Gene3D" id="2.40.50.140">
    <property type="entry name" value="Nucleic acid-binding proteins"/>
    <property type="match status" value="1"/>
</dbReference>
<evidence type="ECO:0000256" key="11">
    <source>
        <dbReference type="ARBA" id="ARBA00023204"/>
    </source>
</evidence>
<dbReference type="InterPro" id="IPR036420">
    <property type="entry name" value="BRCT_dom_sf"/>
</dbReference>
<dbReference type="InterPro" id="IPR012340">
    <property type="entry name" value="NA-bd_OB-fold"/>
</dbReference>
<dbReference type="AlphaFoldDB" id="A0AA34RDY4"/>
<evidence type="ECO:0000256" key="14">
    <source>
        <dbReference type="HAMAP-Rule" id="MF_01588"/>
    </source>
</evidence>
<protein>
    <recommendedName>
        <fullName evidence="3 14">DNA ligase</fullName>
        <ecNumber evidence="2 14">6.5.1.2</ecNumber>
    </recommendedName>
    <alternativeName>
        <fullName evidence="14">Polydeoxyribonucleotide synthase [NAD(+)]</fullName>
    </alternativeName>
</protein>
<evidence type="ECO:0000256" key="7">
    <source>
        <dbReference type="ARBA" id="ARBA00022763"/>
    </source>
</evidence>
<dbReference type="PANTHER" id="PTHR23389">
    <property type="entry name" value="CHROMOSOME TRANSMISSION FIDELITY FACTOR 18"/>
    <property type="match status" value="1"/>
</dbReference>
<evidence type="ECO:0000256" key="13">
    <source>
        <dbReference type="ARBA" id="ARBA00060881"/>
    </source>
</evidence>
<feature type="domain" description="BRCT" evidence="16">
    <location>
        <begin position="587"/>
        <end position="666"/>
    </location>
</feature>
<dbReference type="SUPFAM" id="SSF56091">
    <property type="entry name" value="DNA ligase/mRNA capping enzyme, catalytic domain"/>
    <property type="match status" value="1"/>
</dbReference>
<dbReference type="InterPro" id="IPR003583">
    <property type="entry name" value="Hlx-hairpin-Hlx_DNA-bd_motif"/>
</dbReference>
<dbReference type="EMBL" id="CP002608">
    <property type="protein sequence ID" value="AEB41912.1"/>
    <property type="molecule type" value="Genomic_DNA"/>
</dbReference>
<feature type="binding site" evidence="14">
    <location>
        <position position="408"/>
    </location>
    <ligand>
        <name>Zn(2+)</name>
        <dbReference type="ChEBI" id="CHEBI:29105"/>
    </ligand>
</feature>
<dbReference type="GO" id="GO:0046872">
    <property type="term" value="F:metal ion binding"/>
    <property type="evidence" value="ECO:0007669"/>
    <property type="project" value="UniProtKB-KW"/>
</dbReference>
<dbReference type="InterPro" id="IPR013840">
    <property type="entry name" value="DNAligase_N"/>
</dbReference>
<keyword evidence="10 14" id="KW-0520">NAD</keyword>
<dbReference type="SMART" id="SM00292">
    <property type="entry name" value="BRCT"/>
    <property type="match status" value="1"/>
</dbReference>
<dbReference type="GO" id="GO:0006281">
    <property type="term" value="P:DNA repair"/>
    <property type="evidence" value="ECO:0007669"/>
    <property type="project" value="UniProtKB-KW"/>
</dbReference>
<dbReference type="EC" id="6.5.1.2" evidence="2 14"/>
<comment type="similarity">
    <text evidence="13 14">Belongs to the NAD-dependent DNA ligase family. LigA subfamily.</text>
</comment>
<dbReference type="PANTHER" id="PTHR23389:SF9">
    <property type="entry name" value="DNA LIGASE"/>
    <property type="match status" value="1"/>
</dbReference>
<dbReference type="SUPFAM" id="SSF52113">
    <property type="entry name" value="BRCT domain"/>
    <property type="match status" value="1"/>
</dbReference>
<dbReference type="NCBIfam" id="TIGR00575">
    <property type="entry name" value="dnlj"/>
    <property type="match status" value="1"/>
</dbReference>
<reference evidence="17 18" key="1">
    <citation type="journal article" date="2011" name="J. Bacteriol.">
        <title>Genome sequence of the obligate intracellular animal pathogen Chlamydia pecorum E58.</title>
        <authorList>
            <person name="Mojica S."/>
            <person name="Huot Creasy H."/>
            <person name="Daugherty S."/>
            <person name="Read T.D."/>
            <person name="Kim T."/>
            <person name="Kaltenboeck B."/>
            <person name="Bavoil P."/>
            <person name="Myers G.S."/>
        </authorList>
    </citation>
    <scope>NUCLEOTIDE SEQUENCE [LARGE SCALE GENOMIC DNA]</scope>
    <source>
        <strain evidence="17 18">E58</strain>
    </source>
</reference>
<name>A0AA34RDY4_CHLPE</name>
<accession>A0AA34RDY4</accession>
<dbReference type="Pfam" id="PF01653">
    <property type="entry name" value="DNA_ligase_aden"/>
    <property type="match status" value="1"/>
</dbReference>
<dbReference type="GO" id="GO:0003911">
    <property type="term" value="F:DNA ligase (NAD+) activity"/>
    <property type="evidence" value="ECO:0007669"/>
    <property type="project" value="UniProtKB-UniRule"/>
</dbReference>
<dbReference type="Gene3D" id="3.40.50.10190">
    <property type="entry name" value="BRCT domain"/>
    <property type="match status" value="1"/>
</dbReference>
<dbReference type="InterPro" id="IPR013839">
    <property type="entry name" value="DNAligase_adenylation"/>
</dbReference>
<evidence type="ECO:0000256" key="8">
    <source>
        <dbReference type="ARBA" id="ARBA00022833"/>
    </source>
</evidence>
<dbReference type="InterPro" id="IPR001357">
    <property type="entry name" value="BRCT_dom"/>
</dbReference>
<keyword evidence="14" id="KW-0464">Manganese</keyword>
<dbReference type="NCBIfam" id="NF005932">
    <property type="entry name" value="PRK07956.1"/>
    <property type="match status" value="1"/>
</dbReference>
<keyword evidence="4 14" id="KW-0436">Ligase</keyword>
<comment type="cofactor">
    <cofactor evidence="14">
        <name>Mg(2+)</name>
        <dbReference type="ChEBI" id="CHEBI:18420"/>
    </cofactor>
    <cofactor evidence="14">
        <name>Mn(2+)</name>
        <dbReference type="ChEBI" id="CHEBI:29035"/>
    </cofactor>
</comment>
<dbReference type="PIRSF" id="PIRSF001604">
    <property type="entry name" value="LigA"/>
    <property type="match status" value="1"/>
</dbReference>
<dbReference type="GO" id="GO:0006260">
    <property type="term" value="P:DNA replication"/>
    <property type="evidence" value="ECO:0007669"/>
    <property type="project" value="UniProtKB-KW"/>
</dbReference>
<keyword evidence="7 14" id="KW-0227">DNA damage</keyword>
<sequence>MCPGSEVSDSQEYYLELCQELEKHDYQYYVLHAPLISDYDYDMKMRELQLIEKQHPEWRVPWSPTLRLGDRPSGELEIVDHKYPMLSIANGYSEEELEEFFSRVEKSLGHVPYYTIELKIDGIAVAIRYEDRILVQAMSRGNGKQGEDITTNIRTIRALPLRLPEESPEFLEVRGEVFFKRAVFDEINAKQRALKKPEFANPRNAAGGTLKLLSAEKVAERKLEISIYSVLAEELSDSHCDSLECCRQWGLSVQGMPRLCRSKEEVFVFLEEIKQLRSQLPMEIDGVVIKVDSIKDQQSLGSTGKHYRWALAYKYAPEQAETVLEDILVQVGRTGVLTPVAKLRPVFLSGSLISRASLYNEEEIRRKDIRIGDTVVLEKGGEVIPKVVGVVLGKRPEDSQSWQMPEHCPICHGDVVREGNKVCVRCMNPTCSGGTIEKIRFFAGRSALDIEYLGEKVINKLFDMGLLHSCSDIFSLTKRDLLQVPGFREKSVTNILKSIEKAKNVFLDRFLVALGIPYVGIGVASSLAEHFGSLERVISASEEELLEIEGIGDKVAVSIKEYFENPKHLEEIEKMLDFGVKVAPSHKSSSICQGKTFVITGAFAGITRSDIERTIRNCGGKVSSSVSKQTDYLVVGEDPGSKLKKAQELGIPLLDQDSLQKILYNY</sequence>
<dbReference type="PROSITE" id="PS50172">
    <property type="entry name" value="BRCT"/>
    <property type="match status" value="1"/>
</dbReference>
<evidence type="ECO:0000256" key="12">
    <source>
        <dbReference type="ARBA" id="ARBA00034005"/>
    </source>
</evidence>
<evidence type="ECO:0000256" key="4">
    <source>
        <dbReference type="ARBA" id="ARBA00022598"/>
    </source>
</evidence>
<dbReference type="SUPFAM" id="SSF47781">
    <property type="entry name" value="RuvA domain 2-like"/>
    <property type="match status" value="1"/>
</dbReference>
<dbReference type="InterPro" id="IPR041663">
    <property type="entry name" value="DisA/LigA_HHH"/>
</dbReference>
<dbReference type="PROSITE" id="PS01055">
    <property type="entry name" value="DNA_LIGASE_N1"/>
    <property type="match status" value="1"/>
</dbReference>
<feature type="binding site" evidence="14">
    <location>
        <position position="426"/>
    </location>
    <ligand>
        <name>Zn(2+)</name>
        <dbReference type="ChEBI" id="CHEBI:29105"/>
    </ligand>
</feature>
<keyword evidence="6 14" id="KW-0479">Metal-binding</keyword>
<dbReference type="InterPro" id="IPR033136">
    <property type="entry name" value="DNA_ligase_CS"/>
</dbReference>
<feature type="binding site" evidence="14">
    <location>
        <position position="431"/>
    </location>
    <ligand>
        <name>Zn(2+)</name>
        <dbReference type="ChEBI" id="CHEBI:29105"/>
    </ligand>
</feature>
<evidence type="ECO:0000313" key="17">
    <source>
        <dbReference type="EMBL" id="AEB41912.1"/>
    </source>
</evidence>
<evidence type="ECO:0000313" key="18">
    <source>
        <dbReference type="Proteomes" id="UP000008305"/>
    </source>
</evidence>
<evidence type="ECO:0000256" key="1">
    <source>
        <dbReference type="ARBA" id="ARBA00004067"/>
    </source>
</evidence>
<evidence type="ECO:0000256" key="3">
    <source>
        <dbReference type="ARBA" id="ARBA00013308"/>
    </source>
</evidence>
<gene>
    <name evidence="14 17" type="primary">ligA</name>
    <name evidence="17" type="ordered locus">G5S_0993</name>
</gene>
<keyword evidence="18" id="KW-1185">Reference proteome</keyword>
<dbReference type="Pfam" id="PF00533">
    <property type="entry name" value="BRCT"/>
    <property type="match status" value="1"/>
</dbReference>
<evidence type="ECO:0000256" key="9">
    <source>
        <dbReference type="ARBA" id="ARBA00022842"/>
    </source>
</evidence>
<dbReference type="FunFam" id="1.10.150.20:FF:000006">
    <property type="entry name" value="DNA ligase"/>
    <property type="match status" value="1"/>
</dbReference>
<dbReference type="Gene3D" id="6.20.10.30">
    <property type="match status" value="1"/>
</dbReference>
<feature type="binding site" evidence="14">
    <location>
        <position position="140"/>
    </location>
    <ligand>
        <name>NAD(+)</name>
        <dbReference type="ChEBI" id="CHEBI:57540"/>
    </ligand>
</feature>
<feature type="binding site" evidence="14">
    <location>
        <position position="117"/>
    </location>
    <ligand>
        <name>NAD(+)</name>
        <dbReference type="ChEBI" id="CHEBI:57540"/>
    </ligand>
</feature>
<dbReference type="SMART" id="SM00278">
    <property type="entry name" value="HhH1"/>
    <property type="match status" value="3"/>
</dbReference>
<dbReference type="Pfam" id="PF03120">
    <property type="entry name" value="OB_DNA_ligase"/>
    <property type="match status" value="1"/>
</dbReference>
<dbReference type="RefSeq" id="WP_013712990.1">
    <property type="nucleotide sequence ID" value="NC_015408.1"/>
</dbReference>
<comment type="catalytic activity">
    <reaction evidence="12 14 15">
        <text>NAD(+) + (deoxyribonucleotide)n-3'-hydroxyl + 5'-phospho-(deoxyribonucleotide)m = (deoxyribonucleotide)n+m + AMP + beta-nicotinamide D-nucleotide.</text>
        <dbReference type="EC" id="6.5.1.2"/>
    </reaction>
</comment>
<dbReference type="HAMAP" id="MF_01588">
    <property type="entry name" value="DNA_ligase_A"/>
    <property type="match status" value="1"/>
</dbReference>
<dbReference type="Gene3D" id="1.10.150.20">
    <property type="entry name" value="5' to 3' exonuclease, C-terminal subdomain"/>
    <property type="match status" value="2"/>
</dbReference>
<evidence type="ECO:0000256" key="2">
    <source>
        <dbReference type="ARBA" id="ARBA00012722"/>
    </source>
</evidence>
<organism evidence="17 18">
    <name type="scientific">Chlamydia pecorum (strain ATCC VR-628 / DSM 29919 / E58)</name>
    <name type="common">Chlamydophila pecorum</name>
    <dbReference type="NCBI Taxonomy" id="331635"/>
    <lineage>
        <taxon>Bacteria</taxon>
        <taxon>Pseudomonadati</taxon>
        <taxon>Chlamydiota</taxon>
        <taxon>Chlamydiia</taxon>
        <taxon>Chlamydiales</taxon>
        <taxon>Chlamydiaceae</taxon>
        <taxon>Chlamydia/Chlamydophila group</taxon>
        <taxon>Chlamydia</taxon>
    </lineage>
</organism>
<feature type="binding site" evidence="14">
    <location>
        <position position="176"/>
    </location>
    <ligand>
        <name>NAD(+)</name>
        <dbReference type="ChEBI" id="CHEBI:57540"/>
    </ligand>
</feature>
<dbReference type="SMART" id="SM00532">
    <property type="entry name" value="LIGANc"/>
    <property type="match status" value="1"/>
</dbReference>
<dbReference type="SUPFAM" id="SSF50249">
    <property type="entry name" value="Nucleic acid-binding proteins"/>
    <property type="match status" value="1"/>
</dbReference>
<dbReference type="CDD" id="cd00114">
    <property type="entry name" value="LIGANc"/>
    <property type="match status" value="1"/>
</dbReference>
<dbReference type="PROSITE" id="PS01056">
    <property type="entry name" value="DNA_LIGASE_N2"/>
    <property type="match status" value="1"/>
</dbReference>
<dbReference type="InterPro" id="IPR010994">
    <property type="entry name" value="RuvA_2-like"/>
</dbReference>
<keyword evidence="8 14" id="KW-0862">Zinc</keyword>
<dbReference type="GO" id="GO:0005829">
    <property type="term" value="C:cytosol"/>
    <property type="evidence" value="ECO:0007669"/>
    <property type="project" value="TreeGrafter"/>
</dbReference>
<evidence type="ECO:0000256" key="10">
    <source>
        <dbReference type="ARBA" id="ARBA00023027"/>
    </source>
</evidence>
<evidence type="ECO:0000256" key="15">
    <source>
        <dbReference type="RuleBase" id="RU000618"/>
    </source>
</evidence>
<dbReference type="CDD" id="cd17748">
    <property type="entry name" value="BRCT_DNA_ligase_like"/>
    <property type="match status" value="1"/>
</dbReference>
<feature type="binding site" evidence="14">
    <location>
        <begin position="38"/>
        <end position="42"/>
    </location>
    <ligand>
        <name>NAD(+)</name>
        <dbReference type="ChEBI" id="CHEBI:57540"/>
    </ligand>
</feature>